<evidence type="ECO:0000259" key="8">
    <source>
        <dbReference type="PROSITE" id="PS50188"/>
    </source>
</evidence>
<dbReference type="Pfam" id="PF13765">
    <property type="entry name" value="PRY"/>
    <property type="match status" value="1"/>
</dbReference>
<reference evidence="9" key="2">
    <citation type="submission" date="2025-09" db="UniProtKB">
        <authorList>
            <consortium name="Ensembl"/>
        </authorList>
    </citation>
    <scope>IDENTIFICATION</scope>
</reference>
<dbReference type="SMART" id="SM00336">
    <property type="entry name" value="BBOX"/>
    <property type="match status" value="1"/>
</dbReference>
<feature type="domain" description="RING-type" evidence="6">
    <location>
        <begin position="38"/>
        <end position="76"/>
    </location>
</feature>
<evidence type="ECO:0000256" key="1">
    <source>
        <dbReference type="ARBA" id="ARBA00022723"/>
    </source>
</evidence>
<dbReference type="SUPFAM" id="SSF57845">
    <property type="entry name" value="B-box zinc-binding domain"/>
    <property type="match status" value="1"/>
</dbReference>
<dbReference type="GO" id="GO:0004842">
    <property type="term" value="F:ubiquitin-protein transferase activity"/>
    <property type="evidence" value="ECO:0007669"/>
    <property type="project" value="InterPro"/>
</dbReference>
<dbReference type="InterPro" id="IPR027370">
    <property type="entry name" value="Znf-RING_euk"/>
</dbReference>
<dbReference type="PROSITE" id="PS50089">
    <property type="entry name" value="ZF_RING_2"/>
    <property type="match status" value="1"/>
</dbReference>
<dbReference type="InterPro" id="IPR013083">
    <property type="entry name" value="Znf_RING/FYVE/PHD"/>
</dbReference>
<accession>A0A8C6SAS9</accession>
<keyword evidence="1" id="KW-0479">Metal-binding</keyword>
<dbReference type="SUPFAM" id="SSF49899">
    <property type="entry name" value="Concanavalin A-like lectins/glucanases"/>
    <property type="match status" value="1"/>
</dbReference>
<feature type="domain" description="B box-type" evidence="7">
    <location>
        <begin position="99"/>
        <end position="140"/>
    </location>
</feature>
<dbReference type="InterPro" id="IPR003879">
    <property type="entry name" value="Butyrophylin_SPRY"/>
</dbReference>
<keyword evidence="5" id="KW-0175">Coiled coil</keyword>
<dbReference type="Gene3D" id="3.30.160.60">
    <property type="entry name" value="Classic Zinc Finger"/>
    <property type="match status" value="1"/>
</dbReference>
<dbReference type="InterPro" id="IPR001841">
    <property type="entry name" value="Znf_RING"/>
</dbReference>
<dbReference type="GO" id="GO:0005737">
    <property type="term" value="C:cytoplasm"/>
    <property type="evidence" value="ECO:0007669"/>
    <property type="project" value="UniProtKB-SubCell"/>
</dbReference>
<evidence type="ECO:0000313" key="10">
    <source>
        <dbReference type="Proteomes" id="UP000694523"/>
    </source>
</evidence>
<dbReference type="GO" id="GO:0016567">
    <property type="term" value="P:protein ubiquitination"/>
    <property type="evidence" value="ECO:0007669"/>
    <property type="project" value="InterPro"/>
</dbReference>
<evidence type="ECO:0000256" key="2">
    <source>
        <dbReference type="ARBA" id="ARBA00022771"/>
    </source>
</evidence>
<dbReference type="InterPro" id="IPR000315">
    <property type="entry name" value="Znf_B-box"/>
</dbReference>
<sequence>MCEGGEGAFGVTDLKTTWRGGGHFVHCLVSRMEKDLTCPICLELFEEPVLLSCTHSFCKDCVLTWRRHKRNCPVCQEICGGFTLNRALKNLVQVYEEKRDQPECSLHSEKLLLFCQEHEELVCRVCQTSETHKDHTFIPIEVAAPDLRMQLKSSNENLQNHLLELNKRRGEFEMAEAHISVQTQRSETQIRVKFEKRQQFLKEEEESRMRALQEEAQQKAQNMRDKMAALSRDMEALSETISETEEQMRSPDASFLLQYKTAAKRVRRPLAEVPQMERGALIDQAKHLGNLGFNTWRKRKRLETFSPVVLDPNTAGPYLILSDDLTSVSAGEQQNVPKNPERIGNYSVDGSQSFTSGSHSWDVEVGDNKDWAVGVRGSVQRGENAENGVWSIRFTADKYSASSYPGEGTKDLSVTNLRRVRVKLNFDTKTVTFTDPDTNTDLHTVTDSFTGGIRLFLRTTDIIPLKILPKDICVNV</sequence>
<evidence type="ECO:0000313" key="9">
    <source>
        <dbReference type="Ensembl" id="ENSNMLP00000003723.1"/>
    </source>
</evidence>
<dbReference type="PRINTS" id="PR01407">
    <property type="entry name" value="BUTYPHLNCDUF"/>
</dbReference>
<evidence type="ECO:0000259" key="7">
    <source>
        <dbReference type="PROSITE" id="PS50119"/>
    </source>
</evidence>
<feature type="domain" description="B30.2/SPRY" evidence="8">
    <location>
        <begin position="288"/>
        <end position="476"/>
    </location>
</feature>
<feature type="coiled-coil region" evidence="5">
    <location>
        <begin position="148"/>
        <end position="175"/>
    </location>
</feature>
<dbReference type="PROSITE" id="PS50119">
    <property type="entry name" value="ZF_BBOX"/>
    <property type="match status" value="1"/>
</dbReference>
<evidence type="ECO:0000256" key="5">
    <source>
        <dbReference type="SAM" id="Coils"/>
    </source>
</evidence>
<dbReference type="Pfam" id="PF00643">
    <property type="entry name" value="zf-B_box"/>
    <property type="match status" value="1"/>
</dbReference>
<dbReference type="InterPro" id="IPR043136">
    <property type="entry name" value="B30.2/SPRY_sf"/>
</dbReference>
<name>A0A8C6SAS9_9GOBI</name>
<feature type="coiled-coil region" evidence="5">
    <location>
        <begin position="201"/>
        <end position="247"/>
    </location>
</feature>
<dbReference type="AlphaFoldDB" id="A0A8C6SAS9"/>
<organism evidence="9 10">
    <name type="scientific">Neogobius melanostomus</name>
    <name type="common">round goby</name>
    <dbReference type="NCBI Taxonomy" id="47308"/>
    <lineage>
        <taxon>Eukaryota</taxon>
        <taxon>Metazoa</taxon>
        <taxon>Chordata</taxon>
        <taxon>Craniata</taxon>
        <taxon>Vertebrata</taxon>
        <taxon>Euteleostomi</taxon>
        <taxon>Actinopterygii</taxon>
        <taxon>Neopterygii</taxon>
        <taxon>Teleostei</taxon>
        <taxon>Neoteleostei</taxon>
        <taxon>Acanthomorphata</taxon>
        <taxon>Gobiaria</taxon>
        <taxon>Gobiiformes</taxon>
        <taxon>Gobioidei</taxon>
        <taxon>Gobiidae</taxon>
        <taxon>Benthophilinae</taxon>
        <taxon>Neogobiini</taxon>
        <taxon>Neogobius</taxon>
    </lineage>
</organism>
<dbReference type="SMART" id="SM00184">
    <property type="entry name" value="RING"/>
    <property type="match status" value="1"/>
</dbReference>
<dbReference type="InterPro" id="IPR017907">
    <property type="entry name" value="Znf_RING_CS"/>
</dbReference>
<reference evidence="9" key="1">
    <citation type="submission" date="2025-08" db="UniProtKB">
        <authorList>
            <consortium name="Ensembl"/>
        </authorList>
    </citation>
    <scope>IDENTIFICATION</scope>
</reference>
<dbReference type="PROSITE" id="PS00518">
    <property type="entry name" value="ZF_RING_1"/>
    <property type="match status" value="1"/>
</dbReference>
<dbReference type="InterPro" id="IPR050143">
    <property type="entry name" value="TRIM/RBCC"/>
</dbReference>
<keyword evidence="10" id="KW-1185">Reference proteome</keyword>
<dbReference type="InterPro" id="IPR013320">
    <property type="entry name" value="ConA-like_dom_sf"/>
</dbReference>
<dbReference type="SUPFAM" id="SSF57850">
    <property type="entry name" value="RING/U-box"/>
    <property type="match status" value="1"/>
</dbReference>
<protein>
    <submittedName>
        <fullName evidence="9">Uncharacterized protein</fullName>
    </submittedName>
</protein>
<dbReference type="Pfam" id="PF13445">
    <property type="entry name" value="zf-RING_UBOX"/>
    <property type="match status" value="1"/>
</dbReference>
<dbReference type="SMART" id="SM00589">
    <property type="entry name" value="PRY"/>
    <property type="match status" value="1"/>
</dbReference>
<dbReference type="InterPro" id="IPR003613">
    <property type="entry name" value="Ubox_domain"/>
</dbReference>
<dbReference type="PANTHER" id="PTHR24103">
    <property type="entry name" value="E3 UBIQUITIN-PROTEIN LIGASE TRIM"/>
    <property type="match status" value="1"/>
</dbReference>
<dbReference type="InterPro" id="IPR006574">
    <property type="entry name" value="PRY"/>
</dbReference>
<evidence type="ECO:0000256" key="3">
    <source>
        <dbReference type="ARBA" id="ARBA00022833"/>
    </source>
</evidence>
<keyword evidence="2 4" id="KW-0863">Zinc-finger</keyword>
<dbReference type="Gene3D" id="2.60.120.920">
    <property type="match status" value="1"/>
</dbReference>
<dbReference type="InterPro" id="IPR001870">
    <property type="entry name" value="B30.2/SPRY"/>
</dbReference>
<dbReference type="GO" id="GO:0008270">
    <property type="term" value="F:zinc ion binding"/>
    <property type="evidence" value="ECO:0007669"/>
    <property type="project" value="UniProtKB-KW"/>
</dbReference>
<evidence type="ECO:0000256" key="4">
    <source>
        <dbReference type="PROSITE-ProRule" id="PRU00024"/>
    </source>
</evidence>
<evidence type="ECO:0000259" key="6">
    <source>
        <dbReference type="PROSITE" id="PS50089"/>
    </source>
</evidence>
<keyword evidence="3" id="KW-0862">Zinc</keyword>
<dbReference type="PROSITE" id="PS50188">
    <property type="entry name" value="B302_SPRY"/>
    <property type="match status" value="1"/>
</dbReference>
<dbReference type="Proteomes" id="UP000694523">
    <property type="component" value="Unplaced"/>
</dbReference>
<dbReference type="Gene3D" id="3.30.40.10">
    <property type="entry name" value="Zinc/RING finger domain, C3HC4 (zinc finger)"/>
    <property type="match status" value="1"/>
</dbReference>
<dbReference type="SMART" id="SM00504">
    <property type="entry name" value="Ubox"/>
    <property type="match status" value="1"/>
</dbReference>
<dbReference type="Ensembl" id="ENSNMLT00000004276.1">
    <property type="protein sequence ID" value="ENSNMLP00000003723.1"/>
    <property type="gene ID" value="ENSNMLG00000002733.1"/>
</dbReference>
<proteinExistence type="predicted"/>